<evidence type="ECO:0000313" key="2">
    <source>
        <dbReference type="Proteomes" id="UP001054945"/>
    </source>
</evidence>
<dbReference type="EMBL" id="BPLR01010086">
    <property type="protein sequence ID" value="GIY36764.1"/>
    <property type="molecule type" value="Genomic_DNA"/>
</dbReference>
<reference evidence="1 2" key="1">
    <citation type="submission" date="2021-06" db="EMBL/GenBank/DDBJ databases">
        <title>Caerostris extrusa draft genome.</title>
        <authorList>
            <person name="Kono N."/>
            <person name="Arakawa K."/>
        </authorList>
    </citation>
    <scope>NUCLEOTIDE SEQUENCE [LARGE SCALE GENOMIC DNA]</scope>
</reference>
<sequence length="111" mass="12445">MSLSTTFLHSLPLIPVQVQVFAPPPGQTLILPSTTEFHENLLPINQLSIAALSSQHPAIQVIRRFRKRSDSSAPSNLFMREGKINRGKFLKPCNESLIIIVKDFSQSYSEK</sequence>
<accession>A0AAV4SU18</accession>
<dbReference type="AlphaFoldDB" id="A0AAV4SU18"/>
<organism evidence="1 2">
    <name type="scientific">Caerostris extrusa</name>
    <name type="common">Bark spider</name>
    <name type="synonym">Caerostris bankana</name>
    <dbReference type="NCBI Taxonomy" id="172846"/>
    <lineage>
        <taxon>Eukaryota</taxon>
        <taxon>Metazoa</taxon>
        <taxon>Ecdysozoa</taxon>
        <taxon>Arthropoda</taxon>
        <taxon>Chelicerata</taxon>
        <taxon>Arachnida</taxon>
        <taxon>Araneae</taxon>
        <taxon>Araneomorphae</taxon>
        <taxon>Entelegynae</taxon>
        <taxon>Araneoidea</taxon>
        <taxon>Araneidae</taxon>
        <taxon>Caerostris</taxon>
    </lineage>
</organism>
<protein>
    <submittedName>
        <fullName evidence="1">Uncharacterized protein</fullName>
    </submittedName>
</protein>
<gene>
    <name evidence="1" type="ORF">CEXT_146131</name>
</gene>
<proteinExistence type="predicted"/>
<keyword evidence="2" id="KW-1185">Reference proteome</keyword>
<comment type="caution">
    <text evidence="1">The sequence shown here is derived from an EMBL/GenBank/DDBJ whole genome shotgun (WGS) entry which is preliminary data.</text>
</comment>
<dbReference type="Proteomes" id="UP001054945">
    <property type="component" value="Unassembled WGS sequence"/>
</dbReference>
<name>A0AAV4SU18_CAEEX</name>
<evidence type="ECO:0000313" key="1">
    <source>
        <dbReference type="EMBL" id="GIY36764.1"/>
    </source>
</evidence>